<feature type="region of interest" description="Disordered" evidence="1">
    <location>
        <begin position="1"/>
        <end position="24"/>
    </location>
</feature>
<dbReference type="Proteomes" id="UP000076842">
    <property type="component" value="Unassembled WGS sequence"/>
</dbReference>
<dbReference type="OrthoDB" id="3270451at2759"/>
<dbReference type="Gene3D" id="2.60.120.650">
    <property type="entry name" value="Cupin"/>
    <property type="match status" value="1"/>
</dbReference>
<evidence type="ECO:0000313" key="2">
    <source>
        <dbReference type="EMBL" id="KZT54496.1"/>
    </source>
</evidence>
<evidence type="ECO:0000313" key="3">
    <source>
        <dbReference type="Proteomes" id="UP000076842"/>
    </source>
</evidence>
<gene>
    <name evidence="2" type="ORF">CALCODRAFT_519383</name>
</gene>
<dbReference type="AlphaFoldDB" id="A0A165EBF6"/>
<name>A0A165EBF6_9BASI</name>
<reference evidence="2 3" key="1">
    <citation type="journal article" date="2016" name="Mol. Biol. Evol.">
        <title>Comparative Genomics of Early-Diverging Mushroom-Forming Fungi Provides Insights into the Origins of Lignocellulose Decay Capabilities.</title>
        <authorList>
            <person name="Nagy L.G."/>
            <person name="Riley R."/>
            <person name="Tritt A."/>
            <person name="Adam C."/>
            <person name="Daum C."/>
            <person name="Floudas D."/>
            <person name="Sun H."/>
            <person name="Yadav J.S."/>
            <person name="Pangilinan J."/>
            <person name="Larsson K.H."/>
            <person name="Matsuura K."/>
            <person name="Barry K."/>
            <person name="Labutti K."/>
            <person name="Kuo R."/>
            <person name="Ohm R.A."/>
            <person name="Bhattacharya S.S."/>
            <person name="Shirouzu T."/>
            <person name="Yoshinaga Y."/>
            <person name="Martin F.M."/>
            <person name="Grigoriev I.V."/>
            <person name="Hibbett D.S."/>
        </authorList>
    </citation>
    <scope>NUCLEOTIDE SEQUENCE [LARGE SCALE GENOMIC DNA]</scope>
    <source>
        <strain evidence="2 3">HHB12733</strain>
    </source>
</reference>
<feature type="compositionally biased region" description="Basic and acidic residues" evidence="1">
    <location>
        <begin position="559"/>
        <end position="598"/>
    </location>
</feature>
<proteinExistence type="predicted"/>
<feature type="region of interest" description="Disordered" evidence="1">
    <location>
        <begin position="414"/>
        <end position="598"/>
    </location>
</feature>
<sequence length="1272" mass="140970">MSSTTSPGPLSSPGPSNGQLVRSDPNYAAFNPREYFLDALPLRVAGKTSRSAGEGDEVAAERRKGPLELRCERIRDEAVEWFNSLNHNGIQRDRAYSLVKEPLPSATGGNILDAVRLRQALYAISVQYINALNAPPPPPLPDGKKYPRRLNNAPLVLRHPDAPVAKRAHFEEYPAAQNNLFTVLESFLEGCLTMGDSAFLKSPRGLSSAAEAAAHVSDALCKAAGKMLGLNNVLMVAALLGTDLTYDRQGSPVVPEFMKNRHWGRNIAPSRTDIFRAIILCACYSPISLLVDRPLQWEPLPLHPLVDTFATHGRKIPFDWDDEEAAGCEALHNFFYKHVIGGLIDMVHTERTSTFTPTKIKGWAAPILKALREELSPLFLGPDDPAVPKSQIEPVDWPDREVKEEARLIEEAQKRGLKRKAIDTATSGDEGRPTKRPTIEPVISEPRTPESTTSALTSLDLGPVVHMLPTPTRPTPDTQNGGNEDQHNPPGPDESEQLPGNKPSGERTEDESEDHTDAELEENNGMGGDDQGPAEKKAGEEEETADEEQQTADEEEQAAEEKRKAAEKKKAEKEKKAEEARRKAQRAKERRELKKKEKEQLEQMLAAAKGMDIGEYRKKRSADRRAALLKAKEEREQMNELEEEEDGEDEDTPTDFPVTEVLKPQNGSLPDAQAASEILDLLRAEKASSNDLIEAFTTPPLYKTILPKVDIYGAGPLDIEDLIEEYVASQKLADGSWDRLSAGEGTTVFNKDSTQPNHVITHPIRAGVSNATVSDHLKAFTRDSIVITAPSDLSKPKIVPVGTIRALWVSGEWMREAKEGQILNYFSTYNIIIVKGAIPEKACLALDEDGIRQDPKRDVTVVRRAQLQCDLTPSFEAFINVIGGHEYIDLSLSDLVQLRLGTEPYPPVISLLSYPRGQVLHHIINDTDLDAPEIEEWIPNLSTFAHCIEAWDALGHIPNITTDIDPPTAISAWEMYQLKGSYSPPHMDFGGTCTSVLMLAGKKVWFHFDSDAAIAQLHPKMSATAPFPDTEGLGVVLEAGDAMFMAPHFHAVVSTEHCIVKGSNFYCMVQMEATLRARIIQHHLGPKVTNVNQPRAYMKLFALMIRLARCLKAREEMRDRKWHGWAKRPTEFMTGPLSSIWGTLEDVFSLVYMILYQHKLWYGPESKEDVASREDQTHSDAFGQLYRAAFGAAEDVLAWLWRDTDGFLRWGVKKLSDVLEIPSRIAKTAEDHNNGAESGDEDDSGDDSEGDADGDAWPLLAFTKVEPAEISL</sequence>
<organism evidence="2 3">
    <name type="scientific">Calocera cornea HHB12733</name>
    <dbReference type="NCBI Taxonomy" id="1353952"/>
    <lineage>
        <taxon>Eukaryota</taxon>
        <taxon>Fungi</taxon>
        <taxon>Dikarya</taxon>
        <taxon>Basidiomycota</taxon>
        <taxon>Agaricomycotina</taxon>
        <taxon>Dacrymycetes</taxon>
        <taxon>Dacrymycetales</taxon>
        <taxon>Dacrymycetaceae</taxon>
        <taxon>Calocera</taxon>
    </lineage>
</organism>
<keyword evidence="3" id="KW-1185">Reference proteome</keyword>
<protein>
    <recommendedName>
        <fullName evidence="4">JmjC domain-containing protein</fullName>
    </recommendedName>
</protein>
<accession>A0A165EBF6</accession>
<feature type="compositionally biased region" description="Acidic residues" evidence="1">
    <location>
        <begin position="540"/>
        <end position="558"/>
    </location>
</feature>
<evidence type="ECO:0008006" key="4">
    <source>
        <dbReference type="Google" id="ProtNLM"/>
    </source>
</evidence>
<dbReference type="InParanoid" id="A0A165EBF6"/>
<feature type="compositionally biased region" description="Acidic residues" evidence="1">
    <location>
        <begin position="508"/>
        <end position="522"/>
    </location>
</feature>
<dbReference type="STRING" id="1353952.A0A165EBF6"/>
<dbReference type="SUPFAM" id="SSF51197">
    <property type="entry name" value="Clavaminate synthase-like"/>
    <property type="match status" value="1"/>
</dbReference>
<dbReference type="EMBL" id="KV424013">
    <property type="protein sequence ID" value="KZT54496.1"/>
    <property type="molecule type" value="Genomic_DNA"/>
</dbReference>
<feature type="region of interest" description="Disordered" evidence="1">
    <location>
        <begin position="1229"/>
        <end position="1258"/>
    </location>
</feature>
<feature type="region of interest" description="Disordered" evidence="1">
    <location>
        <begin position="631"/>
        <end position="653"/>
    </location>
</feature>
<evidence type="ECO:0000256" key="1">
    <source>
        <dbReference type="SAM" id="MobiDB-lite"/>
    </source>
</evidence>
<feature type="compositionally biased region" description="Acidic residues" evidence="1">
    <location>
        <begin position="639"/>
        <end position="653"/>
    </location>
</feature>
<feature type="compositionally biased region" description="Low complexity" evidence="1">
    <location>
        <begin position="1"/>
        <end position="16"/>
    </location>
</feature>
<feature type="compositionally biased region" description="Acidic residues" evidence="1">
    <location>
        <begin position="1238"/>
        <end position="1254"/>
    </location>
</feature>